<dbReference type="AlphaFoldDB" id="A0A0E3S278"/>
<dbReference type="RefSeq" id="WP_048126035.1">
    <property type="nucleotide sequence ID" value="NZ_CP009515.1"/>
</dbReference>
<proteinExistence type="predicted"/>
<name>A0A0E3S278_9EURY</name>
<sequence length="111" mass="12732">MERRIKDEPGEPMAAQSKMGNATVNESEIRGIGDLTPAEKKHLLLQLARDRVKDSSAGPWEIVDIHREEWETIKATLTQSVEIDIRDTGKDELFRVWFDITKLERDLESVT</sequence>
<feature type="region of interest" description="Disordered" evidence="1">
    <location>
        <begin position="1"/>
        <end position="23"/>
    </location>
</feature>
<protein>
    <submittedName>
        <fullName evidence="2">Uncharacterized protein</fullName>
    </submittedName>
</protein>
<dbReference type="HOGENOM" id="CLU_165879_0_0_2"/>
<dbReference type="GeneID" id="24806360"/>
<dbReference type="OrthoDB" id="136563at2157"/>
<evidence type="ECO:0000256" key="1">
    <source>
        <dbReference type="SAM" id="MobiDB-lite"/>
    </source>
</evidence>
<dbReference type="PATRIC" id="fig|1434111.4.peg.2089"/>
<dbReference type="KEGG" id="mls:MSLAZ_1603"/>
<dbReference type="Proteomes" id="UP000033072">
    <property type="component" value="Chromosome"/>
</dbReference>
<gene>
    <name evidence="2" type="ORF">MSLAZ_1603</name>
</gene>
<reference evidence="2 3" key="1">
    <citation type="submission" date="2014-07" db="EMBL/GenBank/DDBJ databases">
        <title>Methanogenic archaea and the global carbon cycle.</title>
        <authorList>
            <person name="Henriksen J.R."/>
            <person name="Luke J."/>
            <person name="Reinhart S."/>
            <person name="Benedict M.N."/>
            <person name="Youngblut N.D."/>
            <person name="Metcalf M.E."/>
            <person name="Whitaker R.J."/>
            <person name="Metcalf W.W."/>
        </authorList>
    </citation>
    <scope>NUCLEOTIDE SEQUENCE [LARGE SCALE GENOMIC DNA]</scope>
    <source>
        <strain evidence="2 3">Z-7289</strain>
    </source>
</reference>
<evidence type="ECO:0000313" key="3">
    <source>
        <dbReference type="Proteomes" id="UP000033072"/>
    </source>
</evidence>
<evidence type="ECO:0000313" key="2">
    <source>
        <dbReference type="EMBL" id="AKB74864.1"/>
    </source>
</evidence>
<organism evidence="2 3">
    <name type="scientific">Methanosarcina lacustris Z-7289</name>
    <dbReference type="NCBI Taxonomy" id="1434111"/>
    <lineage>
        <taxon>Archaea</taxon>
        <taxon>Methanobacteriati</taxon>
        <taxon>Methanobacteriota</taxon>
        <taxon>Stenosarchaea group</taxon>
        <taxon>Methanomicrobia</taxon>
        <taxon>Methanosarcinales</taxon>
        <taxon>Methanosarcinaceae</taxon>
        <taxon>Methanosarcina</taxon>
    </lineage>
</organism>
<dbReference type="EMBL" id="CP009515">
    <property type="protein sequence ID" value="AKB74864.1"/>
    <property type="molecule type" value="Genomic_DNA"/>
</dbReference>
<keyword evidence="3" id="KW-1185">Reference proteome</keyword>
<accession>A0A0E3S278</accession>